<evidence type="ECO:0000259" key="1">
    <source>
        <dbReference type="Pfam" id="PF18029"/>
    </source>
</evidence>
<accession>A0ABQ3WNY5</accession>
<name>A0ABQ3WNY5_9ACTN</name>
<evidence type="ECO:0000313" key="2">
    <source>
        <dbReference type="EMBL" id="GID47990.1"/>
    </source>
</evidence>
<reference evidence="2" key="1">
    <citation type="submission" date="2021-01" db="EMBL/GenBank/DDBJ databases">
        <title>Whole genome shotgun sequence of Actinoplanes capillaceus NBRC 16408.</title>
        <authorList>
            <person name="Komaki H."/>
            <person name="Tamura T."/>
        </authorList>
    </citation>
    <scope>NUCLEOTIDE SEQUENCE [LARGE SCALE GENOMIC DNA]</scope>
    <source>
        <strain evidence="2">NBRC 16408</strain>
    </source>
</reference>
<comment type="caution">
    <text evidence="2">The sequence shown here is derived from an EMBL/GenBank/DDBJ whole genome shotgun (WGS) entry which is preliminary data.</text>
</comment>
<protein>
    <recommendedName>
        <fullName evidence="1">Glyoxalase-like domain-containing protein</fullName>
    </recommendedName>
</protein>
<feature type="domain" description="Glyoxalase-like" evidence="1">
    <location>
        <begin position="5"/>
        <end position="99"/>
    </location>
</feature>
<dbReference type="Gene3D" id="3.10.180.10">
    <property type="entry name" value="2,3-Dihydroxybiphenyl 1,2-Dioxygenase, domain 1"/>
    <property type="match status" value="1"/>
</dbReference>
<gene>
    <name evidence="2" type="ORF">Aca07nite_52650</name>
</gene>
<sequence length="116" mass="11928">MDTPADQAPAAAAFWGGVFGVAAQPVPGEEEFTALVGAFPGLAVDVQAIGGEPRYHVDIETDDVPAETDRLTGLGATMVADHGGHRTLRAPGGHLLCVVPVQSPPGLFDAEARTWA</sequence>
<proteinExistence type="predicted"/>
<dbReference type="InterPro" id="IPR029068">
    <property type="entry name" value="Glyas_Bleomycin-R_OHBP_Dase"/>
</dbReference>
<dbReference type="InterPro" id="IPR041581">
    <property type="entry name" value="Glyoxalase_6"/>
</dbReference>
<dbReference type="SUPFAM" id="SSF54593">
    <property type="entry name" value="Glyoxalase/Bleomycin resistance protein/Dihydroxybiphenyl dioxygenase"/>
    <property type="match status" value="1"/>
</dbReference>
<dbReference type="Pfam" id="PF18029">
    <property type="entry name" value="Glyoxalase_6"/>
    <property type="match status" value="1"/>
</dbReference>
<organism evidence="2">
    <name type="scientific">Actinoplanes campanulatus</name>
    <dbReference type="NCBI Taxonomy" id="113559"/>
    <lineage>
        <taxon>Bacteria</taxon>
        <taxon>Bacillati</taxon>
        <taxon>Actinomycetota</taxon>
        <taxon>Actinomycetes</taxon>
        <taxon>Micromonosporales</taxon>
        <taxon>Micromonosporaceae</taxon>
        <taxon>Actinoplanes</taxon>
    </lineage>
</organism>
<dbReference type="EMBL" id="BOMF01000099">
    <property type="protein sequence ID" value="GID47990.1"/>
    <property type="molecule type" value="Genomic_DNA"/>
</dbReference>